<name>A0A812CC04_ACAPH</name>
<evidence type="ECO:0000256" key="7">
    <source>
        <dbReference type="SAM" id="Phobius"/>
    </source>
</evidence>
<feature type="domain" description="G-protein coupled receptors family 1 profile" evidence="8">
    <location>
        <begin position="58"/>
        <end position="445"/>
    </location>
</feature>
<feature type="transmembrane region" description="Helical" evidence="7">
    <location>
        <begin position="378"/>
        <end position="408"/>
    </location>
</feature>
<feature type="transmembrane region" description="Helical" evidence="7">
    <location>
        <begin position="79"/>
        <end position="100"/>
    </location>
</feature>
<keyword evidence="5" id="KW-0297">G-protein coupled receptor</keyword>
<accession>A0A812CC04</accession>
<evidence type="ECO:0000256" key="2">
    <source>
        <dbReference type="ARBA" id="ARBA00022692"/>
    </source>
</evidence>
<gene>
    <name evidence="9" type="ORF">SPHA_34975</name>
</gene>
<dbReference type="InterPro" id="IPR052954">
    <property type="entry name" value="GPCR-Ligand_Int"/>
</dbReference>
<dbReference type="Proteomes" id="UP000597762">
    <property type="component" value="Unassembled WGS sequence"/>
</dbReference>
<feature type="transmembrane region" description="Helical" evidence="7">
    <location>
        <begin position="43"/>
        <end position="67"/>
    </location>
</feature>
<evidence type="ECO:0000256" key="5">
    <source>
        <dbReference type="RuleBase" id="RU000688"/>
    </source>
</evidence>
<feature type="transmembrane region" description="Helical" evidence="7">
    <location>
        <begin position="120"/>
        <end position="139"/>
    </location>
</feature>
<comment type="caution">
    <text evidence="9">The sequence shown here is derived from an EMBL/GenBank/DDBJ whole genome shotgun (WGS) entry which is preliminary data.</text>
</comment>
<dbReference type="OrthoDB" id="9990906at2759"/>
<reference evidence="9" key="1">
    <citation type="submission" date="2021-01" db="EMBL/GenBank/DDBJ databases">
        <authorList>
            <person name="Li R."/>
            <person name="Bekaert M."/>
        </authorList>
    </citation>
    <scope>NUCLEOTIDE SEQUENCE</scope>
    <source>
        <strain evidence="9">Farmed</strain>
    </source>
</reference>
<keyword evidence="3 7" id="KW-1133">Transmembrane helix</keyword>
<dbReference type="PROSITE" id="PS50262">
    <property type="entry name" value="G_PROTEIN_RECEP_F1_2"/>
    <property type="match status" value="1"/>
</dbReference>
<dbReference type="InterPro" id="IPR017452">
    <property type="entry name" value="GPCR_Rhodpsn_7TM"/>
</dbReference>
<feature type="transmembrane region" description="Helical" evidence="7">
    <location>
        <begin position="160"/>
        <end position="180"/>
    </location>
</feature>
<evidence type="ECO:0000256" key="3">
    <source>
        <dbReference type="ARBA" id="ARBA00022989"/>
    </source>
</evidence>
<dbReference type="EMBL" id="CAHIKZ030001500">
    <property type="protein sequence ID" value="CAE1265994.1"/>
    <property type="molecule type" value="Genomic_DNA"/>
</dbReference>
<evidence type="ECO:0000259" key="8">
    <source>
        <dbReference type="PROSITE" id="PS50262"/>
    </source>
</evidence>
<organism evidence="9 10">
    <name type="scientific">Acanthosepion pharaonis</name>
    <name type="common">Pharaoh cuttlefish</name>
    <name type="synonym">Sepia pharaonis</name>
    <dbReference type="NCBI Taxonomy" id="158019"/>
    <lineage>
        <taxon>Eukaryota</taxon>
        <taxon>Metazoa</taxon>
        <taxon>Spiralia</taxon>
        <taxon>Lophotrochozoa</taxon>
        <taxon>Mollusca</taxon>
        <taxon>Cephalopoda</taxon>
        <taxon>Coleoidea</taxon>
        <taxon>Decapodiformes</taxon>
        <taxon>Sepiida</taxon>
        <taxon>Sepiina</taxon>
        <taxon>Sepiidae</taxon>
        <taxon>Acanthosepion</taxon>
    </lineage>
</organism>
<evidence type="ECO:0000256" key="4">
    <source>
        <dbReference type="ARBA" id="ARBA00023136"/>
    </source>
</evidence>
<dbReference type="Pfam" id="PF00001">
    <property type="entry name" value="7tm_1"/>
    <property type="match status" value="2"/>
</dbReference>
<comment type="subcellular location">
    <subcellularLocation>
        <location evidence="1">Membrane</location>
    </subcellularLocation>
</comment>
<evidence type="ECO:0000313" key="10">
    <source>
        <dbReference type="Proteomes" id="UP000597762"/>
    </source>
</evidence>
<evidence type="ECO:0000256" key="6">
    <source>
        <dbReference type="SAM" id="MobiDB-lite"/>
    </source>
</evidence>
<keyword evidence="5" id="KW-0807">Transducer</keyword>
<dbReference type="InterPro" id="IPR000276">
    <property type="entry name" value="GPCR_Rhodpsn"/>
</dbReference>
<dbReference type="PRINTS" id="PR00237">
    <property type="entry name" value="GPCRRHODOPSN"/>
</dbReference>
<dbReference type="Gene3D" id="1.20.1070.10">
    <property type="entry name" value="Rhodopsin 7-helix transmembrane proteins"/>
    <property type="match status" value="2"/>
</dbReference>
<keyword evidence="4 7" id="KW-0472">Membrane</keyword>
<evidence type="ECO:0000313" key="9">
    <source>
        <dbReference type="EMBL" id="CAE1265994.1"/>
    </source>
</evidence>
<protein>
    <submittedName>
        <fullName evidence="9">OLFR</fullName>
    </submittedName>
</protein>
<feature type="transmembrane region" description="Helical" evidence="7">
    <location>
        <begin position="283"/>
        <end position="306"/>
    </location>
</feature>
<keyword evidence="2 5" id="KW-0812">Transmembrane</keyword>
<dbReference type="AlphaFoldDB" id="A0A812CC04"/>
<dbReference type="SUPFAM" id="SSF81321">
    <property type="entry name" value="Family A G protein-coupled receptor-like"/>
    <property type="match status" value="1"/>
</dbReference>
<dbReference type="PANTHER" id="PTHR46641">
    <property type="entry name" value="FMRFAMIDE RECEPTOR-RELATED"/>
    <property type="match status" value="1"/>
</dbReference>
<dbReference type="PANTHER" id="PTHR46641:SF25">
    <property type="entry name" value="CNMAMIDE RECEPTOR-RELATED"/>
    <property type="match status" value="1"/>
</dbReference>
<proteinExistence type="inferred from homology"/>
<comment type="similarity">
    <text evidence="5">Belongs to the G-protein coupled receptor 1 family.</text>
</comment>
<dbReference type="GO" id="GO:0004930">
    <property type="term" value="F:G protein-coupled receptor activity"/>
    <property type="evidence" value="ECO:0007669"/>
    <property type="project" value="UniProtKB-KW"/>
</dbReference>
<evidence type="ECO:0000256" key="1">
    <source>
        <dbReference type="ARBA" id="ARBA00004370"/>
    </source>
</evidence>
<feature type="region of interest" description="Disordered" evidence="6">
    <location>
        <begin position="352"/>
        <end position="373"/>
    </location>
</feature>
<keyword evidence="5" id="KW-0675">Receptor</keyword>
<sequence>MTILPQYIDAVHDAPFGNPEEDTPYEAQQPDDLLPEEFATLQIWLYATPVLLLTGTLGSLASVCVLLRPNIRKSTPMYFLTLLSFTDVVGLWLGLLRLYVSHVHDFDIRNASNLSCKLHTFFVYFMLDLGSWLLALIAIERFLFIVFPHTARLQWNRTKGTYAVIVISIILTVVNGHYIFTTYLQQPCLVSDMVNLVSNSSFHVSATTERINLTEKIYNDKVIGKDFKALNIFLPNVSKTISAGYNQFGNMSARSRDNDEAPRCRNKPWSEHFHNNIFPWIDFLAFFFLPFFVMVITHVGIIRHVYLVNIRLRKTLQPVEISGRQRTANAVPGKVQCISIEGRTKTTLDTEEANSTLDVAKGNKKRKNGRDKTQQSKVAGVSLMLVSVLVSFALTTCPITVFVILGLIQSESPNQTREEHATQELQWAIVNMIQYTNNASHFFLFILTSKSFRQELLQILTEFSFNCRKLASACKKSSTTVEPISA</sequence>
<keyword evidence="10" id="KW-1185">Reference proteome</keyword>
<dbReference type="PROSITE" id="PS00237">
    <property type="entry name" value="G_PROTEIN_RECEP_F1_1"/>
    <property type="match status" value="1"/>
</dbReference>
<dbReference type="GO" id="GO:0016020">
    <property type="term" value="C:membrane"/>
    <property type="evidence" value="ECO:0007669"/>
    <property type="project" value="UniProtKB-SubCell"/>
</dbReference>